<dbReference type="Pfam" id="PF00892">
    <property type="entry name" value="EamA"/>
    <property type="match status" value="2"/>
</dbReference>
<feature type="domain" description="EamA" evidence="4">
    <location>
        <begin position="5"/>
        <end position="137"/>
    </location>
</feature>
<name>A0A4R3L415_9BACL</name>
<keyword evidence="3" id="KW-0472">Membrane</keyword>
<feature type="transmembrane region" description="Helical" evidence="3">
    <location>
        <begin position="67"/>
        <end position="88"/>
    </location>
</feature>
<keyword evidence="3" id="KW-0812">Transmembrane</keyword>
<feature type="transmembrane region" description="Helical" evidence="3">
    <location>
        <begin position="94"/>
        <end position="113"/>
    </location>
</feature>
<organism evidence="5 6">
    <name type="scientific">Hazenella coriacea</name>
    <dbReference type="NCBI Taxonomy" id="1179467"/>
    <lineage>
        <taxon>Bacteria</taxon>
        <taxon>Bacillati</taxon>
        <taxon>Bacillota</taxon>
        <taxon>Bacilli</taxon>
        <taxon>Bacillales</taxon>
        <taxon>Thermoactinomycetaceae</taxon>
        <taxon>Hazenella</taxon>
    </lineage>
</organism>
<gene>
    <name evidence="5" type="ORF">EDD58_10788</name>
</gene>
<feature type="transmembrane region" description="Helical" evidence="3">
    <location>
        <begin position="37"/>
        <end position="55"/>
    </location>
</feature>
<keyword evidence="6" id="KW-1185">Reference proteome</keyword>
<reference evidence="5 6" key="1">
    <citation type="submission" date="2019-03" db="EMBL/GenBank/DDBJ databases">
        <title>Genomic Encyclopedia of Type Strains, Phase IV (KMG-IV): sequencing the most valuable type-strain genomes for metagenomic binning, comparative biology and taxonomic classification.</title>
        <authorList>
            <person name="Goeker M."/>
        </authorList>
    </citation>
    <scope>NUCLEOTIDE SEQUENCE [LARGE SCALE GENOMIC DNA]</scope>
    <source>
        <strain evidence="5 6">DSM 45707</strain>
    </source>
</reference>
<feature type="transmembrane region" description="Helical" evidence="3">
    <location>
        <begin position="213"/>
        <end position="232"/>
    </location>
</feature>
<dbReference type="EMBL" id="SMAG01000007">
    <property type="protein sequence ID" value="TCS93440.1"/>
    <property type="molecule type" value="Genomic_DNA"/>
</dbReference>
<sequence length="304" mass="32965">MKKTTAIFLVIIGAASYGLPASIVKIAYSYGFTPEDVIGSFVFLGAVGLWLLSIPAWRKQGAISSHLLWKLLLSGTFSGLTSIFYNISLQKLPASLAVILLFQFTWLGTIWESISKKEKPSRNRLISMLVIILGTCFAAGTISYDLSQLSWIGILFGFLAAITYTGFLYTSGTVALEISPLVRSALMMTGSCLFVFVIFPPRFFINGSIQEGLWLWTSVIALFSVVIPTALFTKAIPTVGIGLASILGSIELPAVILMSALLLSEQTTLLQWGGILLILFGIILAEKKIHPKSTTLSKENSIAK</sequence>
<evidence type="ECO:0000313" key="6">
    <source>
        <dbReference type="Proteomes" id="UP000294937"/>
    </source>
</evidence>
<protein>
    <submittedName>
        <fullName evidence="5">Threonine/homoserine efflux transporter RhtA</fullName>
    </submittedName>
</protein>
<comment type="subcellular location">
    <subcellularLocation>
        <location evidence="1">Endomembrane system</location>
        <topology evidence="1">Multi-pass membrane protein</topology>
    </subcellularLocation>
</comment>
<dbReference type="InterPro" id="IPR000620">
    <property type="entry name" value="EamA_dom"/>
</dbReference>
<evidence type="ECO:0000256" key="2">
    <source>
        <dbReference type="ARBA" id="ARBA00007362"/>
    </source>
</evidence>
<feature type="transmembrane region" description="Helical" evidence="3">
    <location>
        <begin position="269"/>
        <end position="285"/>
    </location>
</feature>
<dbReference type="Proteomes" id="UP000294937">
    <property type="component" value="Unassembled WGS sequence"/>
</dbReference>
<evidence type="ECO:0000256" key="1">
    <source>
        <dbReference type="ARBA" id="ARBA00004127"/>
    </source>
</evidence>
<dbReference type="RefSeq" id="WP_165875955.1">
    <property type="nucleotide sequence ID" value="NZ_SMAG01000007.1"/>
</dbReference>
<feature type="transmembrane region" description="Helical" evidence="3">
    <location>
        <begin position="150"/>
        <end position="169"/>
    </location>
</feature>
<dbReference type="InterPro" id="IPR037185">
    <property type="entry name" value="EmrE-like"/>
</dbReference>
<accession>A0A4R3L415</accession>
<feature type="domain" description="EamA" evidence="4">
    <location>
        <begin position="152"/>
        <end position="284"/>
    </location>
</feature>
<comment type="caution">
    <text evidence="5">The sequence shown here is derived from an EMBL/GenBank/DDBJ whole genome shotgun (WGS) entry which is preliminary data.</text>
</comment>
<feature type="transmembrane region" description="Helical" evidence="3">
    <location>
        <begin position="181"/>
        <end position="201"/>
    </location>
</feature>
<feature type="transmembrane region" description="Helical" evidence="3">
    <location>
        <begin position="239"/>
        <end position="263"/>
    </location>
</feature>
<evidence type="ECO:0000313" key="5">
    <source>
        <dbReference type="EMBL" id="TCS93440.1"/>
    </source>
</evidence>
<dbReference type="GO" id="GO:0016020">
    <property type="term" value="C:membrane"/>
    <property type="evidence" value="ECO:0007669"/>
    <property type="project" value="InterPro"/>
</dbReference>
<evidence type="ECO:0000259" key="4">
    <source>
        <dbReference type="Pfam" id="PF00892"/>
    </source>
</evidence>
<comment type="similarity">
    <text evidence="2">Belongs to the EamA transporter family.</text>
</comment>
<evidence type="ECO:0000256" key="3">
    <source>
        <dbReference type="SAM" id="Phobius"/>
    </source>
</evidence>
<keyword evidence="3" id="KW-1133">Transmembrane helix</keyword>
<proteinExistence type="inferred from homology"/>
<dbReference type="SUPFAM" id="SSF103481">
    <property type="entry name" value="Multidrug resistance efflux transporter EmrE"/>
    <property type="match status" value="2"/>
</dbReference>
<dbReference type="AlphaFoldDB" id="A0A4R3L415"/>
<feature type="transmembrane region" description="Helical" evidence="3">
    <location>
        <begin position="125"/>
        <end position="144"/>
    </location>
</feature>